<sequence>MKQAEGVNLALCLWVASLSLVHCFSMVFLDGQDEVCLLLWVESLERLPEMGIICSHQILEL</sequence>
<feature type="signal peptide" evidence="1">
    <location>
        <begin position="1"/>
        <end position="23"/>
    </location>
</feature>
<proteinExistence type="predicted"/>
<organism evidence="2">
    <name type="scientific">Rhizophora mucronata</name>
    <name type="common">Asiatic mangrove</name>
    <dbReference type="NCBI Taxonomy" id="61149"/>
    <lineage>
        <taxon>Eukaryota</taxon>
        <taxon>Viridiplantae</taxon>
        <taxon>Streptophyta</taxon>
        <taxon>Embryophyta</taxon>
        <taxon>Tracheophyta</taxon>
        <taxon>Spermatophyta</taxon>
        <taxon>Magnoliopsida</taxon>
        <taxon>eudicotyledons</taxon>
        <taxon>Gunneridae</taxon>
        <taxon>Pentapetalae</taxon>
        <taxon>rosids</taxon>
        <taxon>fabids</taxon>
        <taxon>Malpighiales</taxon>
        <taxon>Rhizophoraceae</taxon>
        <taxon>Rhizophora</taxon>
    </lineage>
</organism>
<evidence type="ECO:0000313" key="2">
    <source>
        <dbReference type="EMBL" id="MBX48640.1"/>
    </source>
</evidence>
<dbReference type="AlphaFoldDB" id="A0A2P2P1Q7"/>
<reference evidence="2" key="1">
    <citation type="submission" date="2018-02" db="EMBL/GenBank/DDBJ databases">
        <title>Rhizophora mucronata_Transcriptome.</title>
        <authorList>
            <person name="Meera S.P."/>
            <person name="Sreeshan A."/>
            <person name="Augustine A."/>
        </authorList>
    </citation>
    <scope>NUCLEOTIDE SEQUENCE</scope>
    <source>
        <tissue evidence="2">Leaf</tissue>
    </source>
</reference>
<evidence type="ECO:0000256" key="1">
    <source>
        <dbReference type="SAM" id="SignalP"/>
    </source>
</evidence>
<name>A0A2P2P1Q7_RHIMU</name>
<dbReference type="EMBL" id="GGEC01068156">
    <property type="protein sequence ID" value="MBX48640.1"/>
    <property type="molecule type" value="Transcribed_RNA"/>
</dbReference>
<feature type="chain" id="PRO_5015147536" evidence="1">
    <location>
        <begin position="24"/>
        <end position="61"/>
    </location>
</feature>
<keyword evidence="1" id="KW-0732">Signal</keyword>
<protein>
    <submittedName>
        <fullName evidence="2">36.4 kDa proline-rich protein-like</fullName>
    </submittedName>
</protein>
<accession>A0A2P2P1Q7</accession>